<dbReference type="InterPro" id="IPR013783">
    <property type="entry name" value="Ig-like_fold"/>
</dbReference>
<dbReference type="InterPro" id="IPR018247">
    <property type="entry name" value="EF_Hand_1_Ca_BS"/>
</dbReference>
<dbReference type="InterPro" id="IPR043744">
    <property type="entry name" value="DUF5689"/>
</dbReference>
<dbReference type="InterPro" id="IPR001322">
    <property type="entry name" value="Lamin_tail_dom"/>
</dbReference>
<dbReference type="SUPFAM" id="SSF74853">
    <property type="entry name" value="Lamin A/C globular tail domain"/>
    <property type="match status" value="1"/>
</dbReference>
<dbReference type="Gene3D" id="2.60.40.1260">
    <property type="entry name" value="Lamin Tail domain"/>
    <property type="match status" value="1"/>
</dbReference>
<dbReference type="PANTHER" id="PTHR44170">
    <property type="entry name" value="PROTEIN SIDEKICK"/>
    <property type="match status" value="1"/>
</dbReference>
<reference evidence="4" key="1">
    <citation type="journal article" date="2015" name="Genome Announc.">
        <title>Draft Genome Sequence of Bacteroidales Strain TBC1, a Novel Isolate from a Methanogenic Wastewater Treatment System.</title>
        <authorList>
            <person name="Tourlousse D.M."/>
            <person name="Matsuura N."/>
            <person name="Sun L."/>
            <person name="Toyonaga M."/>
            <person name="Kuroda K."/>
            <person name="Ohashi A."/>
            <person name="Cruz R."/>
            <person name="Yamaguchi T."/>
            <person name="Sekiguchi Y."/>
        </authorList>
    </citation>
    <scope>NUCLEOTIDE SEQUENCE [LARGE SCALE GENOMIC DNA]</scope>
    <source>
        <strain evidence="4">TBC1</strain>
    </source>
</reference>
<feature type="domain" description="LTD" evidence="3">
    <location>
        <begin position="641"/>
        <end position="812"/>
    </location>
</feature>
<dbReference type="PANTHER" id="PTHR44170:SF6">
    <property type="entry name" value="CONTACTIN"/>
    <property type="match status" value="1"/>
</dbReference>
<evidence type="ECO:0000259" key="3">
    <source>
        <dbReference type="PROSITE" id="PS51841"/>
    </source>
</evidence>
<feature type="domain" description="LTD" evidence="3">
    <location>
        <begin position="26"/>
        <end position="159"/>
    </location>
</feature>
<protein>
    <submittedName>
        <fullName evidence="4">Protein containing lamin tail domain</fullName>
    </submittedName>
</protein>
<accession>A0A0S7BYL9</accession>
<sequence>MKLLTTQILQTMKKIKHVLLLFSIMFVITTNLSGQVVISQVYGGGGNTGAPYTHDFIELFNKGTNAVDLNGWSVQYASATGSTWSVTSLTSVTLQPGQYYLIQQAQGSGGTSPLPTPDAIGTIAMSGTNCKVALTNTTTALSGACPTGTEIVDFVGIGTANCYEGTGASPAMSNTTSVSRASSGCTDNNDNSADFTAGAPNPRNTSSPLNVCSANAAATPVFSPGSGNYFNPVSVSITCLTPDAIIYYTSDGSDPDNTSTEYTVPVNVSTTTTLKAIAYADGFDPSAIATAIYTFPPVTEVADIASLRTGLTDGTIYRLTGEAVLTYQTTERHVKYIQDATGAILIDDFAGIISTTYNLYDGITGITGALGSFNGMLQFTPVTDPGAASSSGNTVTPEDVTLTELTAGYQARLVRVLNTTITGSSPFAANTSYALSDASGSGVLRTQYDDLDYIGTAVPTLPQNLTGVVLEFNTNMQLVPRGLADFEEIIPEDPTIFVSPSALSGFNYVQGNGPSAEQTFIVSGENLTAGINIAASADYEISLTSGTGYSSPLTLTPTTGSVGETTIFVRLKAGLTAGDYNDEIISLTSTGATDQSVTCSGSVSLPPPPDAPVALAATDVTTTGFTANWQAVSGASSYRLDVYATTITPATDLFFSEYIEGSSNNKALEIFNGTGSAADLSDYTVYTYSNGAVDPSYTLELSGTLDNGDVYIIANASANAAILALADVTSNVTFYNGDDAVVLYKESTASNVDIIGRIGEDPGSAWGTPPLTTLNQTLVRKSSVISGVTVNPASGFPTLETEWDAYDIDVITYLGSHSLAGDIIYVTGFQDLNVGDVTSYPVTGLAPGTTYYYVVRAVNDNGASANSNVIEVTTGGIILTPPVIISPTATGITVNSAILGGNITSDGGSPVTERGTVWNTTGSVTIDDNKLAEGGTTTGIFTHLRSGLPEGTQIFYCAYATNAEGTTLTNEASFYTLFSEPDNHVTNFTAGTATVTSIPLTWTDATGTVLPEAYLIKGSSVSFDDIADPADGVPESNGALVRNVIQGTQAYTFENLTPETPYFFKIYPYTNSGTAIDYKTDPVVPTATAVTLEIPAGALVYEPFDYPAGETLPSQTNWTGINTGDDNILISEGNLTYSGLQVSAGNKVSFAGGGIDAYRTFVSQTANIVYYSFIMNVTDLNLLNATGGYFTGIASNSTNFGATVWTGLDGDGYRIGINPRSTTANTVWATGTQTIGNAVLVVVSYEFVEGTGNDVVNIWVNPAAASLGAAIPPAATATATNTDGTDLGSISQFFIRQDSDSETPFIDMDECRVGTSWADVTPAGSAGKTLNLKAYIEGFWNGSGMNQAQDVDQDENIFNKFSGTTVDTLSVYLAEADAPWAYLYAAHEVNINTDGSMVISVPAAFSGNYYIVIDHHSSIETWSALPVDFSGTTIDYDFTTAAEQAYGSNQKSMGTVWALFSGDVGNDEYIEFPDVVAVYNLSVASFFGYTLYDLDGSGYIEFLDYIIAYNNSVNSVGMNTPPNPAKRPGYSNTKPTN</sequence>
<keyword evidence="1" id="KW-1015">Disulfide bond</keyword>
<evidence type="ECO:0000313" key="4">
    <source>
        <dbReference type="EMBL" id="GAP42753.1"/>
    </source>
</evidence>
<dbReference type="CDD" id="cd00063">
    <property type="entry name" value="FN3"/>
    <property type="match status" value="1"/>
</dbReference>
<dbReference type="Pfam" id="PF13290">
    <property type="entry name" value="CHB_HEX_C_1"/>
    <property type="match status" value="1"/>
</dbReference>
<dbReference type="GO" id="GO:0016020">
    <property type="term" value="C:membrane"/>
    <property type="evidence" value="ECO:0007669"/>
    <property type="project" value="UniProtKB-SubCell"/>
</dbReference>
<dbReference type="SUPFAM" id="SSF49265">
    <property type="entry name" value="Fibronectin type III"/>
    <property type="match status" value="2"/>
</dbReference>
<dbReference type="EMBL" id="DF968182">
    <property type="protein sequence ID" value="GAP42753.1"/>
    <property type="molecule type" value="Genomic_DNA"/>
</dbReference>
<organism evidence="4">
    <name type="scientific">Lentimicrobium saccharophilum</name>
    <dbReference type="NCBI Taxonomy" id="1678841"/>
    <lineage>
        <taxon>Bacteria</taxon>
        <taxon>Pseudomonadati</taxon>
        <taxon>Bacteroidota</taxon>
        <taxon>Bacteroidia</taxon>
        <taxon>Bacteroidales</taxon>
        <taxon>Lentimicrobiaceae</taxon>
        <taxon>Lentimicrobium</taxon>
    </lineage>
</organism>
<keyword evidence="5" id="KW-1185">Reference proteome</keyword>
<feature type="domain" description="Fibronectin type-III" evidence="2">
    <location>
        <begin position="784"/>
        <end position="877"/>
    </location>
</feature>
<dbReference type="InterPro" id="IPR036116">
    <property type="entry name" value="FN3_sf"/>
</dbReference>
<dbReference type="Pfam" id="PF18942">
    <property type="entry name" value="DUF5689"/>
    <property type="match status" value="1"/>
</dbReference>
<evidence type="ECO:0000313" key="5">
    <source>
        <dbReference type="Proteomes" id="UP000053091"/>
    </source>
</evidence>
<dbReference type="InterPro" id="IPR003961">
    <property type="entry name" value="FN3_dom"/>
</dbReference>
<dbReference type="Gene3D" id="2.60.40.10">
    <property type="entry name" value="Immunoglobulins"/>
    <property type="match status" value="2"/>
</dbReference>
<dbReference type="SMART" id="SM00060">
    <property type="entry name" value="FN3"/>
    <property type="match status" value="2"/>
</dbReference>
<dbReference type="Pfam" id="PF00041">
    <property type="entry name" value="fn3"/>
    <property type="match status" value="1"/>
</dbReference>
<dbReference type="InterPro" id="IPR059177">
    <property type="entry name" value="GH29D-like_dom"/>
</dbReference>
<dbReference type="GO" id="GO:0098609">
    <property type="term" value="P:cell-cell adhesion"/>
    <property type="evidence" value="ECO:0007669"/>
    <property type="project" value="TreeGrafter"/>
</dbReference>
<dbReference type="PATRIC" id="fig|1678841.3.peg.1013"/>
<dbReference type="Pfam" id="PF00932">
    <property type="entry name" value="LTD"/>
    <property type="match status" value="2"/>
</dbReference>
<dbReference type="Proteomes" id="UP000053091">
    <property type="component" value="Unassembled WGS sequence"/>
</dbReference>
<evidence type="ECO:0000256" key="1">
    <source>
        <dbReference type="ARBA" id="ARBA00023157"/>
    </source>
</evidence>
<dbReference type="PROSITE" id="PS00018">
    <property type="entry name" value="EF_HAND_1"/>
    <property type="match status" value="1"/>
</dbReference>
<gene>
    <name evidence="4" type="ORF">TBC1_11892</name>
</gene>
<dbReference type="STRING" id="1678841.TBC1_11892"/>
<proteinExistence type="predicted"/>
<dbReference type="PROSITE" id="PS50853">
    <property type="entry name" value="FN3"/>
    <property type="match status" value="1"/>
</dbReference>
<dbReference type="InterPro" id="IPR036415">
    <property type="entry name" value="Lamin_tail_dom_sf"/>
</dbReference>
<dbReference type="PROSITE" id="PS51841">
    <property type="entry name" value="LTD"/>
    <property type="match status" value="2"/>
</dbReference>
<evidence type="ECO:0000259" key="2">
    <source>
        <dbReference type="PROSITE" id="PS50853"/>
    </source>
</evidence>
<name>A0A0S7BYL9_9BACT</name>